<dbReference type="Proteomes" id="UP001153292">
    <property type="component" value="Chromosome 4"/>
</dbReference>
<evidence type="ECO:0000256" key="1">
    <source>
        <dbReference type="ARBA" id="ARBA00004613"/>
    </source>
</evidence>
<evidence type="ECO:0000256" key="4">
    <source>
        <dbReference type="RuleBase" id="RU004262"/>
    </source>
</evidence>
<evidence type="ECO:0000256" key="5">
    <source>
        <dbReference type="SAM" id="SignalP"/>
    </source>
</evidence>
<comment type="similarity">
    <text evidence="2 4">Belongs to the AB hydrolase superfamily. Lipase family.</text>
</comment>
<protein>
    <recommendedName>
        <fullName evidence="6">Lipase domain-containing protein</fullName>
    </recommendedName>
</protein>
<reference evidence="7" key="1">
    <citation type="submission" date="2021-12" db="EMBL/GenBank/DDBJ databases">
        <authorList>
            <person name="King R."/>
        </authorList>
    </citation>
    <scope>NUCLEOTIDE SEQUENCE</scope>
</reference>
<keyword evidence="8" id="KW-1185">Reference proteome</keyword>
<dbReference type="Pfam" id="PF00151">
    <property type="entry name" value="Lipase"/>
    <property type="match status" value="1"/>
</dbReference>
<keyword evidence="5" id="KW-0732">Signal</keyword>
<evidence type="ECO:0000256" key="2">
    <source>
        <dbReference type="ARBA" id="ARBA00010701"/>
    </source>
</evidence>
<evidence type="ECO:0000256" key="3">
    <source>
        <dbReference type="ARBA" id="ARBA00022525"/>
    </source>
</evidence>
<keyword evidence="3" id="KW-0964">Secreted</keyword>
<dbReference type="InterPro" id="IPR013818">
    <property type="entry name" value="Lipase"/>
</dbReference>
<sequence length="329" mass="36852">MKYILLFSVVIAASAANVIKDPTAGYKEGDRFFYFPGDGDNILHLVDSEEPVDEDFLRSIARNANNNGYWLYTRDNPDSHQVLQIDNPDSVLNSNFDFSKTTVFLAHGWNGYGQNHMNRRLREAFLDDDDVNIIVLDWNRLANRNYVTARNGVPAVGRGLGQFINWLVTLGASYDKMHLVGFSLGGHLVGNAGRETEGRIKRITSLDPAGPLWSRNRDRMGRSDAQYVEVIHTNTDFLGYTNPLGDADFYPNGGGSMPGCFLNSCSHDKAISYMASSVRNRHLHANRCNTHRDATRNRCSGDLVPMGNGDLDKFESGIFRVNTGRNYPY</sequence>
<organism evidence="7 8">
    <name type="scientific">Chilo suppressalis</name>
    <name type="common">Asiatic rice borer moth</name>
    <dbReference type="NCBI Taxonomy" id="168631"/>
    <lineage>
        <taxon>Eukaryota</taxon>
        <taxon>Metazoa</taxon>
        <taxon>Ecdysozoa</taxon>
        <taxon>Arthropoda</taxon>
        <taxon>Hexapoda</taxon>
        <taxon>Insecta</taxon>
        <taxon>Pterygota</taxon>
        <taxon>Neoptera</taxon>
        <taxon>Endopterygota</taxon>
        <taxon>Lepidoptera</taxon>
        <taxon>Glossata</taxon>
        <taxon>Ditrysia</taxon>
        <taxon>Pyraloidea</taxon>
        <taxon>Crambidae</taxon>
        <taxon>Crambinae</taxon>
        <taxon>Chilo</taxon>
    </lineage>
</organism>
<evidence type="ECO:0000259" key="6">
    <source>
        <dbReference type="Pfam" id="PF00151"/>
    </source>
</evidence>
<dbReference type="InterPro" id="IPR029058">
    <property type="entry name" value="AB_hydrolase_fold"/>
</dbReference>
<feature type="domain" description="Lipase" evidence="6">
    <location>
        <begin position="66"/>
        <end position="299"/>
    </location>
</feature>
<dbReference type="CDD" id="cd00707">
    <property type="entry name" value="Pancreat_lipase_like"/>
    <property type="match status" value="1"/>
</dbReference>
<gene>
    <name evidence="7" type="ORF">CHILSU_LOCUS8864</name>
</gene>
<dbReference type="InterPro" id="IPR033906">
    <property type="entry name" value="Lipase_N"/>
</dbReference>
<feature type="chain" id="PRO_5045036624" description="Lipase domain-containing protein" evidence="5">
    <location>
        <begin position="16"/>
        <end position="329"/>
    </location>
</feature>
<proteinExistence type="inferred from homology"/>
<dbReference type="PRINTS" id="PR00821">
    <property type="entry name" value="TAGLIPASE"/>
</dbReference>
<dbReference type="InterPro" id="IPR000734">
    <property type="entry name" value="TAG_lipase"/>
</dbReference>
<evidence type="ECO:0000313" key="7">
    <source>
        <dbReference type="EMBL" id="CAH0405499.1"/>
    </source>
</evidence>
<dbReference type="SUPFAM" id="SSF53474">
    <property type="entry name" value="alpha/beta-Hydrolases"/>
    <property type="match status" value="1"/>
</dbReference>
<comment type="subcellular location">
    <subcellularLocation>
        <location evidence="1">Secreted</location>
    </subcellularLocation>
</comment>
<accession>A0ABN8B9Y3</accession>
<dbReference type="PANTHER" id="PTHR11610">
    <property type="entry name" value="LIPASE"/>
    <property type="match status" value="1"/>
</dbReference>
<dbReference type="EMBL" id="OU963897">
    <property type="protein sequence ID" value="CAH0405499.1"/>
    <property type="molecule type" value="Genomic_DNA"/>
</dbReference>
<name>A0ABN8B9Y3_CHISP</name>
<feature type="signal peptide" evidence="5">
    <location>
        <begin position="1"/>
        <end position="15"/>
    </location>
</feature>
<dbReference type="Gene3D" id="3.40.50.1820">
    <property type="entry name" value="alpha/beta hydrolase"/>
    <property type="match status" value="1"/>
</dbReference>
<evidence type="ECO:0000313" key="8">
    <source>
        <dbReference type="Proteomes" id="UP001153292"/>
    </source>
</evidence>